<accession>A0AAV4RZ76</accession>
<gene>
    <name evidence="2" type="ORF">CDAR_175541</name>
</gene>
<dbReference type="AlphaFoldDB" id="A0AAV4RZ76"/>
<evidence type="ECO:0000313" key="2">
    <source>
        <dbReference type="EMBL" id="GIY26191.1"/>
    </source>
</evidence>
<organism evidence="2 3">
    <name type="scientific">Caerostris darwini</name>
    <dbReference type="NCBI Taxonomy" id="1538125"/>
    <lineage>
        <taxon>Eukaryota</taxon>
        <taxon>Metazoa</taxon>
        <taxon>Ecdysozoa</taxon>
        <taxon>Arthropoda</taxon>
        <taxon>Chelicerata</taxon>
        <taxon>Arachnida</taxon>
        <taxon>Araneae</taxon>
        <taxon>Araneomorphae</taxon>
        <taxon>Entelegynae</taxon>
        <taxon>Araneoidea</taxon>
        <taxon>Araneidae</taxon>
        <taxon>Caerostris</taxon>
    </lineage>
</organism>
<protein>
    <submittedName>
        <fullName evidence="2">Uncharacterized protein</fullName>
    </submittedName>
</protein>
<evidence type="ECO:0000313" key="3">
    <source>
        <dbReference type="Proteomes" id="UP001054837"/>
    </source>
</evidence>
<sequence>MAKAALRRLETWVILTRKRLITKGSRKRTDLLSNDHAASDDKFSASSTPKVANPVEQETQKLAGKSALDAWSGHYRRNLIGGL</sequence>
<keyword evidence="3" id="KW-1185">Reference proteome</keyword>
<comment type="caution">
    <text evidence="2">The sequence shown here is derived from an EMBL/GenBank/DDBJ whole genome shotgun (WGS) entry which is preliminary data.</text>
</comment>
<dbReference type="EMBL" id="BPLQ01006916">
    <property type="protein sequence ID" value="GIY26191.1"/>
    <property type="molecule type" value="Genomic_DNA"/>
</dbReference>
<feature type="region of interest" description="Disordered" evidence="1">
    <location>
        <begin position="26"/>
        <end position="61"/>
    </location>
</feature>
<name>A0AAV4RZ76_9ARAC</name>
<dbReference type="Proteomes" id="UP001054837">
    <property type="component" value="Unassembled WGS sequence"/>
</dbReference>
<evidence type="ECO:0000256" key="1">
    <source>
        <dbReference type="SAM" id="MobiDB-lite"/>
    </source>
</evidence>
<proteinExistence type="predicted"/>
<reference evidence="2 3" key="1">
    <citation type="submission" date="2021-06" db="EMBL/GenBank/DDBJ databases">
        <title>Caerostris darwini draft genome.</title>
        <authorList>
            <person name="Kono N."/>
            <person name="Arakawa K."/>
        </authorList>
    </citation>
    <scope>NUCLEOTIDE SEQUENCE [LARGE SCALE GENOMIC DNA]</scope>
</reference>